<accession>A0ABQ0LNM8</accession>
<reference evidence="2" key="1">
    <citation type="submission" date="2014-09" db="EMBL/GenBank/DDBJ databases">
        <title>Genome sequence of the luminous mushroom Mycena chlorophos for searching fungal bioluminescence genes.</title>
        <authorList>
            <person name="Tanaka Y."/>
            <person name="Kasuga D."/>
            <person name="Oba Y."/>
            <person name="Hase S."/>
            <person name="Sato K."/>
            <person name="Oba Y."/>
            <person name="Sakakibara Y."/>
        </authorList>
    </citation>
    <scope>NUCLEOTIDE SEQUENCE</scope>
</reference>
<organism evidence="2 3">
    <name type="scientific">Mycena chlorophos</name>
    <name type="common">Agaric fungus</name>
    <name type="synonym">Agaricus chlorophos</name>
    <dbReference type="NCBI Taxonomy" id="658473"/>
    <lineage>
        <taxon>Eukaryota</taxon>
        <taxon>Fungi</taxon>
        <taxon>Dikarya</taxon>
        <taxon>Basidiomycota</taxon>
        <taxon>Agaricomycotina</taxon>
        <taxon>Agaricomycetes</taxon>
        <taxon>Agaricomycetidae</taxon>
        <taxon>Agaricales</taxon>
        <taxon>Marasmiineae</taxon>
        <taxon>Mycenaceae</taxon>
        <taxon>Mycena</taxon>
    </lineage>
</organism>
<feature type="compositionally biased region" description="Low complexity" evidence="1">
    <location>
        <begin position="335"/>
        <end position="355"/>
    </location>
</feature>
<feature type="compositionally biased region" description="Polar residues" evidence="1">
    <location>
        <begin position="124"/>
        <end position="143"/>
    </location>
</feature>
<gene>
    <name evidence="2" type="ORF">MCHLO_09732</name>
</gene>
<proteinExistence type="predicted"/>
<feature type="compositionally biased region" description="Acidic residues" evidence="1">
    <location>
        <begin position="247"/>
        <end position="256"/>
    </location>
</feature>
<feature type="region of interest" description="Disordered" evidence="1">
    <location>
        <begin position="174"/>
        <end position="200"/>
    </location>
</feature>
<feature type="compositionally biased region" description="Low complexity" evidence="1">
    <location>
        <begin position="309"/>
        <end position="318"/>
    </location>
</feature>
<evidence type="ECO:0000256" key="1">
    <source>
        <dbReference type="SAM" id="MobiDB-lite"/>
    </source>
</evidence>
<keyword evidence="3" id="KW-1185">Reference proteome</keyword>
<sequence length="420" mass="45283">MEMPMPGTRLPEAERQRLVRSIRKIRAVLGEEPTVELGPGRMLDAGLGDDGDGDWLLVAPRPEPRSQGMYRHESGSVSAQSLSLSSKPALALSLSPDDEMHVGSDRTKERPALVLHLPPREATESLSVENDPLSPTASIMSGTPTQDIYSQRRLRMAKVSRTLGESVPAGLIISVPGSGSSGERETKKRHRRRASMSLAMPDSASRASFFDLEGDEADAMRTGIGRKSESHARRRKEKRGSVVSFIDFEDPEDADEPSAQVAMALGSPPVNALSDSEGLSTPKPVAARMQALYTPSHIRGTSAGSQNHPASSSRSASPNPSPATLPSRQHTLPVPSSNSRSASPSPGPANRGSAAFARYYDEDFQADDRIREQLLTVQAADPAVQAPMARTERDWTGEWVVEGSRGMDDVVKKLRGLKAR</sequence>
<feature type="region of interest" description="Disordered" evidence="1">
    <location>
        <begin position="123"/>
        <end position="143"/>
    </location>
</feature>
<protein>
    <submittedName>
        <fullName evidence="2">Uncharacterized protein</fullName>
    </submittedName>
</protein>
<feature type="region of interest" description="Disordered" evidence="1">
    <location>
        <begin position="221"/>
        <end position="356"/>
    </location>
</feature>
<dbReference type="EMBL" id="DF847878">
    <property type="protein sequence ID" value="GAT52708.1"/>
    <property type="molecule type" value="Genomic_DNA"/>
</dbReference>
<evidence type="ECO:0000313" key="3">
    <source>
        <dbReference type="Proteomes" id="UP000815677"/>
    </source>
</evidence>
<feature type="region of interest" description="Disordered" evidence="1">
    <location>
        <begin position="59"/>
        <end position="82"/>
    </location>
</feature>
<dbReference type="Proteomes" id="UP000815677">
    <property type="component" value="Unassembled WGS sequence"/>
</dbReference>
<evidence type="ECO:0000313" key="2">
    <source>
        <dbReference type="EMBL" id="GAT52708.1"/>
    </source>
</evidence>
<name>A0ABQ0LNM8_MYCCL</name>